<evidence type="ECO:0000256" key="1">
    <source>
        <dbReference type="SAM" id="MobiDB-lite"/>
    </source>
</evidence>
<dbReference type="RefSeq" id="XP_052748211.1">
    <property type="nucleotide sequence ID" value="XM_052892251.1"/>
</dbReference>
<feature type="chain" id="PRO_5046413087" evidence="2">
    <location>
        <begin position="20"/>
        <end position="519"/>
    </location>
</feature>
<sequence>MELPLYIFLGFCIIHNILAQTESDANTSRTEHCIPMSPERDEEINVIIDKLTDYINNIMLEHEDLDIRLVKFDIEAHSDDEIEEKDIQLEITVNNCPEVYQSHAHNIKEINQEIEVNHPENNDPESNLRSDKSIEDVNNNNNDDGREHTPINDENNEENHTADSSDETDQSVTNSNVIPENVSNTRDVNLPKDYSDDKTVPQVLVLDLQENRIEQNADPVLVYVEEHEDQIDKVIVIPQNSVNNNSDHVILPDSRNSAEDRDSNSEHNEPLANNENQIEEISTPDLSNETVRESANTNSDNENINNTTNVNEYPTIVEEKQEQTEQIDRANIPENSEENVSETSVEDAGDNNTKTETDSNNENNNTSNVSNESVEQYSSNESNNENVSNLPTDNTKGKKAPQLKILRLQENGINLLKTLEQRGKKVNPLLVYVQNEPISNAVTSQNSEININSSNEANLSAVNDSSNNSREKRAPELMALNLAENGRALLEDLETNGRKVNPLLVYVQQHSGESAYVLL</sequence>
<feature type="signal peptide" evidence="2">
    <location>
        <begin position="1"/>
        <end position="19"/>
    </location>
</feature>
<evidence type="ECO:0000256" key="2">
    <source>
        <dbReference type="SAM" id="SignalP"/>
    </source>
</evidence>
<feature type="compositionally biased region" description="Basic and acidic residues" evidence="1">
    <location>
        <begin position="256"/>
        <end position="269"/>
    </location>
</feature>
<feature type="region of interest" description="Disordered" evidence="1">
    <location>
        <begin position="117"/>
        <end position="196"/>
    </location>
</feature>
<reference evidence="4" key="1">
    <citation type="submission" date="2025-08" db="UniProtKB">
        <authorList>
            <consortium name="RefSeq"/>
        </authorList>
    </citation>
    <scope>IDENTIFICATION</scope>
    <source>
        <tissue evidence="4">Whole larvae</tissue>
    </source>
</reference>
<proteinExistence type="predicted"/>
<keyword evidence="3" id="KW-1185">Reference proteome</keyword>
<name>A0ABM3M9U8_GALME</name>
<dbReference type="GeneID" id="113518611"/>
<accession>A0ABM3M9U8</accession>
<gene>
    <name evidence="4" type="primary">LOC113518611</name>
</gene>
<keyword evidence="2" id="KW-0732">Signal</keyword>
<dbReference type="Proteomes" id="UP001652740">
    <property type="component" value="Unplaced"/>
</dbReference>
<feature type="compositionally biased region" description="Polar residues" evidence="1">
    <location>
        <begin position="170"/>
        <end position="187"/>
    </location>
</feature>
<feature type="compositionally biased region" description="Basic and acidic residues" evidence="1">
    <location>
        <begin position="317"/>
        <end position="328"/>
    </location>
</feature>
<feature type="compositionally biased region" description="Polar residues" evidence="1">
    <location>
        <begin position="271"/>
        <end position="295"/>
    </location>
</feature>
<feature type="compositionally biased region" description="Basic and acidic residues" evidence="1">
    <location>
        <begin position="117"/>
        <end position="135"/>
    </location>
</feature>
<feature type="compositionally biased region" description="Acidic residues" evidence="1">
    <location>
        <begin position="335"/>
        <end position="349"/>
    </location>
</feature>
<feature type="region of interest" description="Disordered" evidence="1">
    <location>
        <begin position="243"/>
        <end position="403"/>
    </location>
</feature>
<feature type="compositionally biased region" description="Low complexity" evidence="1">
    <location>
        <begin position="350"/>
        <end position="389"/>
    </location>
</feature>
<evidence type="ECO:0000313" key="3">
    <source>
        <dbReference type="Proteomes" id="UP001652740"/>
    </source>
</evidence>
<organism evidence="3 4">
    <name type="scientific">Galleria mellonella</name>
    <name type="common">Greater wax moth</name>
    <dbReference type="NCBI Taxonomy" id="7137"/>
    <lineage>
        <taxon>Eukaryota</taxon>
        <taxon>Metazoa</taxon>
        <taxon>Ecdysozoa</taxon>
        <taxon>Arthropoda</taxon>
        <taxon>Hexapoda</taxon>
        <taxon>Insecta</taxon>
        <taxon>Pterygota</taxon>
        <taxon>Neoptera</taxon>
        <taxon>Endopterygota</taxon>
        <taxon>Lepidoptera</taxon>
        <taxon>Glossata</taxon>
        <taxon>Ditrysia</taxon>
        <taxon>Pyraloidea</taxon>
        <taxon>Pyralidae</taxon>
        <taxon>Galleriinae</taxon>
        <taxon>Galleria</taxon>
    </lineage>
</organism>
<protein>
    <submittedName>
        <fullName evidence="4">GATA zinc finger domain-containing protein 14 isoform X1</fullName>
    </submittedName>
</protein>
<feature type="compositionally biased region" description="Low complexity" evidence="1">
    <location>
        <begin position="296"/>
        <end position="311"/>
    </location>
</feature>
<evidence type="ECO:0000313" key="4">
    <source>
        <dbReference type="RefSeq" id="XP_052748211.1"/>
    </source>
</evidence>
<feature type="compositionally biased region" description="Basic and acidic residues" evidence="1">
    <location>
        <begin position="143"/>
        <end position="163"/>
    </location>
</feature>